<feature type="compositionally biased region" description="Polar residues" evidence="1">
    <location>
        <begin position="443"/>
        <end position="454"/>
    </location>
</feature>
<dbReference type="GeneID" id="39987922"/>
<evidence type="ECO:0000259" key="2">
    <source>
        <dbReference type="Pfam" id="PF01476"/>
    </source>
</evidence>
<protein>
    <recommendedName>
        <fullName evidence="2">LysM domain-containing protein</fullName>
    </recommendedName>
</protein>
<feature type="compositionally biased region" description="Low complexity" evidence="1">
    <location>
        <begin position="76"/>
        <end position="101"/>
    </location>
</feature>
<dbReference type="Pfam" id="PF01476">
    <property type="entry name" value="LysM"/>
    <property type="match status" value="1"/>
</dbReference>
<name>A0A1X0NNX0_9TRYP</name>
<dbReference type="AlphaFoldDB" id="A0A1X0NNX0"/>
<dbReference type="EMBL" id="NBCO01000028">
    <property type="protein sequence ID" value="ORC86395.1"/>
    <property type="molecule type" value="Genomic_DNA"/>
</dbReference>
<feature type="compositionally biased region" description="Low complexity" evidence="1">
    <location>
        <begin position="372"/>
        <end position="383"/>
    </location>
</feature>
<accession>A0A1X0NNX0</accession>
<comment type="caution">
    <text evidence="3">The sequence shown here is derived from an EMBL/GenBank/DDBJ whole genome shotgun (WGS) entry which is preliminary data.</text>
</comment>
<reference evidence="3 4" key="1">
    <citation type="submission" date="2017-03" db="EMBL/GenBank/DDBJ databases">
        <title>An alternative strategy for trypanosome survival in the mammalian bloodstream revealed through genome and transcriptome analysis of the ubiquitous bovine parasite Trypanosoma (Megatrypanum) theileri.</title>
        <authorList>
            <person name="Kelly S."/>
            <person name="Ivens A."/>
            <person name="Mott A."/>
            <person name="O'Neill E."/>
            <person name="Emms D."/>
            <person name="Macleod O."/>
            <person name="Voorheis P."/>
            <person name="Matthews J."/>
            <person name="Matthews K."/>
            <person name="Carrington M."/>
        </authorList>
    </citation>
    <scope>NUCLEOTIDE SEQUENCE [LARGE SCALE GENOMIC DNA]</scope>
    <source>
        <strain evidence="3">Edinburgh</strain>
    </source>
</reference>
<dbReference type="RefSeq" id="XP_028880461.1">
    <property type="nucleotide sequence ID" value="XM_029028142.1"/>
</dbReference>
<dbReference type="InterPro" id="IPR018392">
    <property type="entry name" value="LysM"/>
</dbReference>
<sequence>MDGVRYQIEQLQYVLGQLDTHRMLMQADAAQLQLALANATAIARHVVERQTRRNAKIHSGKNSNARTSDNNRNDCRNSSSSKAKQQQQQQQPEEQNEAAQAVANGGISRSSSNAVDVNKKKDETDKKTIKSKESAGQPSYSETIASVARLHNVSLDEIRNYNPQLSEFDDEEVLPPNTFIKMKLHVNEPSQFAEISDITTPHQRLGEPLLGADDTMTAEVPLPLAPLPYMQDAPRRSTYIEESPINYRQNNDNDCKTLNIQDDSPKKIRLLMLPSPSPNRHGFSVENSMNNSNIKDNLCAADSSVEVSVNVSGHKGPNNKTMAAGNTPVPKSLFSGSHLGKPPTTPQVTIITDSKKNNDNNNNNDNDDDNDAIPSAASPSPIAKVRAGDRDQSLLTESSSFHSTPTPTPHVSPKPKGKSTQNDLVDIRDKGKDGTTTPPPTTKLNVENNTSAVDNSMDGKLCNSNDISPIVPKKSPYPEESDEDFDTLNSIAQQYAVTVKEVLKWNPYLIVYEAEEPLPPNLPIVLPLQQNQLNE</sequence>
<feature type="region of interest" description="Disordered" evidence="1">
    <location>
        <begin position="310"/>
        <end position="482"/>
    </location>
</feature>
<dbReference type="CDD" id="cd00118">
    <property type="entry name" value="LysM"/>
    <property type="match status" value="1"/>
</dbReference>
<dbReference type="OrthoDB" id="248656at2759"/>
<feature type="compositionally biased region" description="Basic and acidic residues" evidence="1">
    <location>
        <begin position="117"/>
        <end position="133"/>
    </location>
</feature>
<keyword evidence="4" id="KW-1185">Reference proteome</keyword>
<feature type="region of interest" description="Disordered" evidence="1">
    <location>
        <begin position="50"/>
        <end position="140"/>
    </location>
</feature>
<organism evidence="3 4">
    <name type="scientific">Trypanosoma theileri</name>
    <dbReference type="NCBI Taxonomy" id="67003"/>
    <lineage>
        <taxon>Eukaryota</taxon>
        <taxon>Discoba</taxon>
        <taxon>Euglenozoa</taxon>
        <taxon>Kinetoplastea</taxon>
        <taxon>Metakinetoplastina</taxon>
        <taxon>Trypanosomatida</taxon>
        <taxon>Trypanosomatidae</taxon>
        <taxon>Trypanosoma</taxon>
    </lineage>
</organism>
<dbReference type="VEuPathDB" id="TriTrypDB:TM35_000281110"/>
<evidence type="ECO:0000256" key="1">
    <source>
        <dbReference type="SAM" id="MobiDB-lite"/>
    </source>
</evidence>
<evidence type="ECO:0000313" key="3">
    <source>
        <dbReference type="EMBL" id="ORC86395.1"/>
    </source>
</evidence>
<gene>
    <name evidence="3" type="ORF">TM35_000281110</name>
</gene>
<dbReference type="Proteomes" id="UP000192257">
    <property type="component" value="Unassembled WGS sequence"/>
</dbReference>
<proteinExistence type="predicted"/>
<evidence type="ECO:0000313" key="4">
    <source>
        <dbReference type="Proteomes" id="UP000192257"/>
    </source>
</evidence>
<feature type="domain" description="LysM" evidence="2">
    <location>
        <begin position="486"/>
        <end position="506"/>
    </location>
</feature>